<name>A0ACA9YAC5_9ASCO</name>
<accession>A0ACA9YAC5</accession>
<protein>
    <submittedName>
        <fullName evidence="1">Uncharacterized protein</fullName>
    </submittedName>
</protein>
<organism evidence="1 2">
    <name type="scientific">[Candida] jaroonii</name>
    <dbReference type="NCBI Taxonomy" id="467808"/>
    <lineage>
        <taxon>Eukaryota</taxon>
        <taxon>Fungi</taxon>
        <taxon>Dikarya</taxon>
        <taxon>Ascomycota</taxon>
        <taxon>Saccharomycotina</taxon>
        <taxon>Pichiomycetes</taxon>
        <taxon>Debaryomycetaceae</taxon>
        <taxon>Yamadazyma</taxon>
    </lineage>
</organism>
<keyword evidence="2" id="KW-1185">Reference proteome</keyword>
<proteinExistence type="predicted"/>
<reference evidence="1" key="1">
    <citation type="submission" date="2022-06" db="EMBL/GenBank/DDBJ databases">
        <authorList>
            <person name="Legras J.-L."/>
            <person name="Devillers H."/>
            <person name="Grondin C."/>
        </authorList>
    </citation>
    <scope>NUCLEOTIDE SEQUENCE</scope>
    <source>
        <strain evidence="1">CLIB 1444</strain>
    </source>
</reference>
<sequence length="674" mass="77805">MVFNIRDNKRKIVEAEELPFEIQKLTNIPIDIGDAKLYAHIWIPKKALDGDLKVGTIIEYLPYRKSDFTAIRDSIRHPYYAGHGFASIRVDMRGCGDSDGVLEGEYLPQEQQDNLKVIDWIIEQSWSNGKVGQIGKSWGGFNGLQIAYEQHPSLKSIITVCSTDDRYSDDVHYRGGCMMASDMNWWASTMFTYNARPQDPDVKPDWKKNWLERLNLEPNVIEWCKHQRRDEFWKHGSVCEDYSKVDVPVLAIGGWKDGYSNAVFRMMDNLPHKDNRSIVGPWVHEFPDVATPGPTIGYNQIVVSWFHKYLSDPIYDVSQQFDVWAMKKYNLYLQEPVDEVEEYDFRPGKWVSFDNFGDKLDFHLNGTLNLEKSDSSKEITFSGTPEYGLYRGKWCPFGESGDFASNQLTEDSKSYTIDSQELEEDVELIGFPTVSLELKSDLPLANLSVRLLDLTNTSKLVSWGQLNLNKYIGTMENPELLKVGEKYHVEIKLDCIGYKFLKGHKIRIALSTTDWPSMWPLEKTPTLSFEEKDFCLSLPILGECSSVEFPKSESVKPIDREIVREESRSRNIVHDIVNNIWTIDDFSDEGERKIEGLIMGSKNWNEWKIGGVPSTNSKWELTLKKPNWEILIKTDSLMTVDQGNYILKNHLIAYENDQQVFEKNWSTTIERDFT</sequence>
<evidence type="ECO:0000313" key="2">
    <source>
        <dbReference type="Proteomes" id="UP001152531"/>
    </source>
</evidence>
<evidence type="ECO:0000313" key="1">
    <source>
        <dbReference type="EMBL" id="CAH6721854.1"/>
    </source>
</evidence>
<gene>
    <name evidence="1" type="ORF">CLIB1444_07S03950</name>
</gene>
<dbReference type="Proteomes" id="UP001152531">
    <property type="component" value="Unassembled WGS sequence"/>
</dbReference>
<dbReference type="EMBL" id="CALSDN010000007">
    <property type="protein sequence ID" value="CAH6721854.1"/>
    <property type="molecule type" value="Genomic_DNA"/>
</dbReference>
<comment type="caution">
    <text evidence="1">The sequence shown here is derived from an EMBL/GenBank/DDBJ whole genome shotgun (WGS) entry which is preliminary data.</text>
</comment>